<dbReference type="GO" id="GO:0016853">
    <property type="term" value="F:isomerase activity"/>
    <property type="evidence" value="ECO:0007669"/>
    <property type="project" value="UniProtKB-KW"/>
</dbReference>
<dbReference type="InterPro" id="IPR024344">
    <property type="entry name" value="MDMPI_metal-binding"/>
</dbReference>
<dbReference type="Gene3D" id="1.20.120.450">
    <property type="entry name" value="dinb family like domain"/>
    <property type="match status" value="1"/>
</dbReference>
<proteinExistence type="predicted"/>
<evidence type="ECO:0000313" key="3">
    <source>
        <dbReference type="Proteomes" id="UP000515976"/>
    </source>
</evidence>
<dbReference type="InterPro" id="IPR034660">
    <property type="entry name" value="DinB/YfiT-like"/>
</dbReference>
<dbReference type="KEGG" id="pei:H9L10_04450"/>
<accession>A0A7G9R3W7</accession>
<dbReference type="GO" id="GO:0046872">
    <property type="term" value="F:metal ion binding"/>
    <property type="evidence" value="ECO:0007669"/>
    <property type="project" value="InterPro"/>
</dbReference>
<evidence type="ECO:0000259" key="1">
    <source>
        <dbReference type="Pfam" id="PF11716"/>
    </source>
</evidence>
<keyword evidence="3" id="KW-1185">Reference proteome</keyword>
<organism evidence="2 3">
    <name type="scientific">Phycicoccus endophyticus</name>
    <dbReference type="NCBI Taxonomy" id="1690220"/>
    <lineage>
        <taxon>Bacteria</taxon>
        <taxon>Bacillati</taxon>
        <taxon>Actinomycetota</taxon>
        <taxon>Actinomycetes</taxon>
        <taxon>Micrococcales</taxon>
        <taxon>Intrasporangiaceae</taxon>
        <taxon>Phycicoccus</taxon>
    </lineage>
</organism>
<dbReference type="SUPFAM" id="SSF109854">
    <property type="entry name" value="DinB/YfiT-like putative metalloenzymes"/>
    <property type="match status" value="1"/>
</dbReference>
<dbReference type="RefSeq" id="WP_166097745.1">
    <property type="nucleotide sequence ID" value="NZ_BMMY01000001.1"/>
</dbReference>
<gene>
    <name evidence="2" type="ORF">H9L10_04450</name>
</gene>
<keyword evidence="2" id="KW-0413">Isomerase</keyword>
<reference evidence="2 3" key="1">
    <citation type="submission" date="2020-08" db="EMBL/GenBank/DDBJ databases">
        <title>Genome sequence of Phycicoccus endophyticus JCM 31784T.</title>
        <authorList>
            <person name="Hyun D.-W."/>
            <person name="Bae J.-W."/>
        </authorList>
    </citation>
    <scope>NUCLEOTIDE SEQUENCE [LARGE SCALE GENOMIC DNA]</scope>
    <source>
        <strain evidence="2 3">JCM 31784</strain>
    </source>
</reference>
<evidence type="ECO:0000313" key="2">
    <source>
        <dbReference type="EMBL" id="QNN50292.1"/>
    </source>
</evidence>
<sequence length="218" mass="22756">MTGTPLVAVFPEVVGIAAELLRRREVAQRWTAESACPGMTVGGLAHHLAGQAGHAVALLSAPAHPVELVGVLDHYRRAAWVQEGLEGGANVEIRAAADSQAAGGPQALHARLAADLAALPMVIEPVLRGRRVPDAVHIPWQGWALTAGDFLLTRTMEVLVHSDDLAASVGVPAPTYPHEAAEPVLALLAALAARRHGQTALLRALARPQRASGEVSAF</sequence>
<name>A0A7G9R3W7_9MICO</name>
<dbReference type="Pfam" id="PF11716">
    <property type="entry name" value="MDMPI_N"/>
    <property type="match status" value="1"/>
</dbReference>
<keyword evidence="2" id="KW-0670">Pyruvate</keyword>
<dbReference type="Proteomes" id="UP000515976">
    <property type="component" value="Chromosome"/>
</dbReference>
<protein>
    <submittedName>
        <fullName evidence="2">Maleylpyruvate isomerase N-terminal domain-containing protein</fullName>
    </submittedName>
</protein>
<dbReference type="EMBL" id="CP060712">
    <property type="protein sequence ID" value="QNN50292.1"/>
    <property type="molecule type" value="Genomic_DNA"/>
</dbReference>
<dbReference type="AlphaFoldDB" id="A0A7G9R3W7"/>
<feature type="domain" description="Mycothiol-dependent maleylpyruvate isomerase metal-binding" evidence="1">
    <location>
        <begin position="20"/>
        <end position="166"/>
    </location>
</feature>